<accession>A0ABM0VYY6</accession>
<evidence type="ECO:0000259" key="1">
    <source>
        <dbReference type="PROSITE" id="PS50878"/>
    </source>
</evidence>
<dbReference type="PANTHER" id="PTHR33116">
    <property type="entry name" value="REVERSE TRANSCRIPTASE ZINC-BINDING DOMAIN-CONTAINING PROTEIN-RELATED-RELATED"/>
    <property type="match status" value="1"/>
</dbReference>
<dbReference type="InterPro" id="IPR036397">
    <property type="entry name" value="RNaseH_sf"/>
</dbReference>
<dbReference type="PANTHER" id="PTHR33116:SF86">
    <property type="entry name" value="REVERSE TRANSCRIPTASE DOMAIN-CONTAINING PROTEIN"/>
    <property type="match status" value="1"/>
</dbReference>
<dbReference type="Pfam" id="PF13456">
    <property type="entry name" value="RVT_3"/>
    <property type="match status" value="1"/>
</dbReference>
<dbReference type="Gene3D" id="3.30.420.10">
    <property type="entry name" value="Ribonuclease H-like superfamily/Ribonuclease H"/>
    <property type="match status" value="1"/>
</dbReference>
<dbReference type="InterPro" id="IPR000477">
    <property type="entry name" value="RT_dom"/>
</dbReference>
<keyword evidence="2" id="KW-1185">Reference proteome</keyword>
<dbReference type="Pfam" id="PF13966">
    <property type="entry name" value="zf-RVT"/>
    <property type="match status" value="1"/>
</dbReference>
<evidence type="ECO:0000313" key="2">
    <source>
        <dbReference type="Proteomes" id="UP000694864"/>
    </source>
</evidence>
<protein>
    <submittedName>
        <fullName evidence="3">Uncharacterized protein LOC104743986</fullName>
    </submittedName>
</protein>
<dbReference type="InterPro" id="IPR044730">
    <property type="entry name" value="RNase_H-like_dom_plant"/>
</dbReference>
<dbReference type="SUPFAM" id="SSF56672">
    <property type="entry name" value="DNA/RNA polymerases"/>
    <property type="match status" value="1"/>
</dbReference>
<dbReference type="GeneID" id="104743986"/>
<dbReference type="InterPro" id="IPR012337">
    <property type="entry name" value="RNaseH-like_sf"/>
</dbReference>
<dbReference type="PROSITE" id="PS50878">
    <property type="entry name" value="RT_POL"/>
    <property type="match status" value="1"/>
</dbReference>
<sequence length="741" mass="84255">MSKAYDRVEWDFLEAVIVKLGFDQKWISWIMWCVSSVSYQVLLNGQPRGTILPQRGLRQGDPLSPYLFILCMKVLIANIKKAEQEQKIMCIKIARDCPTSSHLLFTDDSLFFCKAEENECRTVMEIIGNYGKASGQEVNLGKSSIMFSNKVPADIKTQLKSVIGISKEGGMGSYLGIPENFQGSKTQVFSYVSDRFDNRVNGWSTKYLSKGGKEVMIKSVALALPTHVMSCFKLPQELTSKLTSAISKFWWKSNDKVCGMHWVAWDKMCKAKCEGGLGFRVLEQFNDALLAKQYWRLIQYPTSLMARVMRGLMEQGARWEIGSGCSISVWKDPWIPDRQPRPANGRGRLLHPNLMVNHIINPITKDWHLPIVEEFMDPVDISLIRSMSVSKFFKHDRLIWHFTKSGKYSVKSGYRLAHELLRDVAYGPKCTELRGQVWKLEVPLKVQHFFWQIASGSLLVMEQLAHRGVRCDSLCKRCESAVETINHALFECPRSHRIWELSLVAILPDGFPYGSMYANLDFIFWRASSQSAVPYIRFRLPWIIWSIWKDRNKKVFQGLEADPIGIINQAVNDKLLWEEAKSFSLRYLDTASPLETKDPSPRCQVDGSWKSFDPLVGLSWWYCNSEDTTLLLGARSTRRSPSPLHSELQALIWAMESLLAAGVDCPSFETDCAELVAMVESPDDWPAFSNLLDNFTILKSSFPSFTLTRVPRASNVRADCLARSSRSLVSEISFVNSSPSV</sequence>
<dbReference type="SUPFAM" id="SSF53098">
    <property type="entry name" value="Ribonuclease H-like"/>
    <property type="match status" value="1"/>
</dbReference>
<reference evidence="3" key="2">
    <citation type="submission" date="2025-08" db="UniProtKB">
        <authorList>
            <consortium name="RefSeq"/>
        </authorList>
    </citation>
    <scope>IDENTIFICATION</scope>
    <source>
        <tissue evidence="3">Leaf</tissue>
    </source>
</reference>
<feature type="domain" description="Reverse transcriptase" evidence="1">
    <location>
        <begin position="1"/>
        <end position="179"/>
    </location>
</feature>
<dbReference type="InterPro" id="IPR026960">
    <property type="entry name" value="RVT-Znf"/>
</dbReference>
<reference evidence="2" key="1">
    <citation type="journal article" date="2014" name="Nat. Commun.">
        <title>The emerging biofuel crop Camelina sativa retains a highly undifferentiated hexaploid genome structure.</title>
        <authorList>
            <person name="Kagale S."/>
            <person name="Koh C."/>
            <person name="Nixon J."/>
            <person name="Bollina V."/>
            <person name="Clarke W.E."/>
            <person name="Tuteja R."/>
            <person name="Spillane C."/>
            <person name="Robinson S.J."/>
            <person name="Links M.G."/>
            <person name="Clarke C."/>
            <person name="Higgins E.E."/>
            <person name="Huebert T."/>
            <person name="Sharpe A.G."/>
            <person name="Parkin I.A."/>
        </authorList>
    </citation>
    <scope>NUCLEOTIDE SEQUENCE [LARGE SCALE GENOMIC DNA]</scope>
    <source>
        <strain evidence="2">cv. DH55</strain>
    </source>
</reference>
<dbReference type="Proteomes" id="UP000694864">
    <property type="component" value="Chromosome 14"/>
</dbReference>
<dbReference type="InterPro" id="IPR002156">
    <property type="entry name" value="RNaseH_domain"/>
</dbReference>
<gene>
    <name evidence="3" type="primary">LOC104743986</name>
</gene>
<dbReference type="RefSeq" id="XP_010463319.1">
    <property type="nucleotide sequence ID" value="XM_010465017.1"/>
</dbReference>
<dbReference type="InterPro" id="IPR043502">
    <property type="entry name" value="DNA/RNA_pol_sf"/>
</dbReference>
<organism evidence="2 3">
    <name type="scientific">Camelina sativa</name>
    <name type="common">False flax</name>
    <name type="synonym">Myagrum sativum</name>
    <dbReference type="NCBI Taxonomy" id="90675"/>
    <lineage>
        <taxon>Eukaryota</taxon>
        <taxon>Viridiplantae</taxon>
        <taxon>Streptophyta</taxon>
        <taxon>Embryophyta</taxon>
        <taxon>Tracheophyta</taxon>
        <taxon>Spermatophyta</taxon>
        <taxon>Magnoliopsida</taxon>
        <taxon>eudicotyledons</taxon>
        <taxon>Gunneridae</taxon>
        <taxon>Pentapetalae</taxon>
        <taxon>rosids</taxon>
        <taxon>malvids</taxon>
        <taxon>Brassicales</taxon>
        <taxon>Brassicaceae</taxon>
        <taxon>Camelineae</taxon>
        <taxon>Camelina</taxon>
    </lineage>
</organism>
<dbReference type="CDD" id="cd06222">
    <property type="entry name" value="RNase_H_like"/>
    <property type="match status" value="1"/>
</dbReference>
<dbReference type="Pfam" id="PF00078">
    <property type="entry name" value="RVT_1"/>
    <property type="match status" value="1"/>
</dbReference>
<proteinExistence type="predicted"/>
<name>A0ABM0VYY6_CAMSA</name>
<evidence type="ECO:0000313" key="3">
    <source>
        <dbReference type="RefSeq" id="XP_010463319.1"/>
    </source>
</evidence>